<feature type="region of interest" description="Disordered" evidence="1">
    <location>
        <begin position="1"/>
        <end position="101"/>
    </location>
</feature>
<gene>
    <name evidence="2" type="ORF">SAY87_024034</name>
</gene>
<keyword evidence="3" id="KW-1185">Reference proteome</keyword>
<evidence type="ECO:0000313" key="3">
    <source>
        <dbReference type="Proteomes" id="UP001345219"/>
    </source>
</evidence>
<comment type="caution">
    <text evidence="2">The sequence shown here is derived from an EMBL/GenBank/DDBJ whole genome shotgun (WGS) entry which is preliminary data.</text>
</comment>
<evidence type="ECO:0000313" key="2">
    <source>
        <dbReference type="EMBL" id="KAK4776073.1"/>
    </source>
</evidence>
<proteinExistence type="predicted"/>
<dbReference type="EMBL" id="JAXIOK010000003">
    <property type="protein sequence ID" value="KAK4776073.1"/>
    <property type="molecule type" value="Genomic_DNA"/>
</dbReference>
<organism evidence="2 3">
    <name type="scientific">Trapa incisa</name>
    <dbReference type="NCBI Taxonomy" id="236973"/>
    <lineage>
        <taxon>Eukaryota</taxon>
        <taxon>Viridiplantae</taxon>
        <taxon>Streptophyta</taxon>
        <taxon>Embryophyta</taxon>
        <taxon>Tracheophyta</taxon>
        <taxon>Spermatophyta</taxon>
        <taxon>Magnoliopsida</taxon>
        <taxon>eudicotyledons</taxon>
        <taxon>Gunneridae</taxon>
        <taxon>Pentapetalae</taxon>
        <taxon>rosids</taxon>
        <taxon>malvids</taxon>
        <taxon>Myrtales</taxon>
        <taxon>Lythraceae</taxon>
        <taxon>Trapa</taxon>
    </lineage>
</organism>
<accession>A0AAN7QUU3</accession>
<feature type="compositionally biased region" description="Polar residues" evidence="1">
    <location>
        <begin position="58"/>
        <end position="77"/>
    </location>
</feature>
<feature type="compositionally biased region" description="Pro residues" evidence="1">
    <location>
        <begin position="46"/>
        <end position="56"/>
    </location>
</feature>
<evidence type="ECO:0000256" key="1">
    <source>
        <dbReference type="SAM" id="MobiDB-lite"/>
    </source>
</evidence>
<sequence length="101" mass="11162">MYVDFTGVTFKRPSKALFNPEKGKNPNPPPFKKNKKGQLRRRNQNQPPPSGPPHLIPQPTNFTLSHSLSLCSPASGNHRQRAGSDDDLTWLDPPAAAAELH</sequence>
<name>A0AAN7QUU3_9MYRT</name>
<protein>
    <submittedName>
        <fullName evidence="2">Uncharacterized protein</fullName>
    </submittedName>
</protein>
<feature type="compositionally biased region" description="Basic residues" evidence="1">
    <location>
        <begin position="32"/>
        <end position="43"/>
    </location>
</feature>
<dbReference type="AlphaFoldDB" id="A0AAN7QUU3"/>
<reference evidence="2 3" key="1">
    <citation type="journal article" date="2023" name="Hortic Res">
        <title>Pangenome of water caltrop reveals structural variations and asymmetric subgenome divergence after allopolyploidization.</title>
        <authorList>
            <person name="Zhang X."/>
            <person name="Chen Y."/>
            <person name="Wang L."/>
            <person name="Yuan Y."/>
            <person name="Fang M."/>
            <person name="Shi L."/>
            <person name="Lu R."/>
            <person name="Comes H.P."/>
            <person name="Ma Y."/>
            <person name="Chen Y."/>
            <person name="Huang G."/>
            <person name="Zhou Y."/>
            <person name="Zheng Z."/>
            <person name="Qiu Y."/>
        </authorList>
    </citation>
    <scope>NUCLEOTIDE SEQUENCE [LARGE SCALE GENOMIC DNA]</scope>
    <source>
        <tissue evidence="2">Roots</tissue>
    </source>
</reference>
<dbReference type="Proteomes" id="UP001345219">
    <property type="component" value="Chromosome 18"/>
</dbReference>